<dbReference type="Pfam" id="PF01757">
    <property type="entry name" value="Acyl_transf_3"/>
    <property type="match status" value="1"/>
</dbReference>
<dbReference type="PANTHER" id="PTHR23028:SF53">
    <property type="entry name" value="ACYL_TRANSF_3 DOMAIN-CONTAINING PROTEIN"/>
    <property type="match status" value="1"/>
</dbReference>
<feature type="transmembrane region" description="Helical" evidence="2">
    <location>
        <begin position="56"/>
        <end position="75"/>
    </location>
</feature>
<feature type="transmembrane region" description="Helical" evidence="2">
    <location>
        <begin position="180"/>
        <end position="197"/>
    </location>
</feature>
<dbReference type="InterPro" id="IPR002656">
    <property type="entry name" value="Acyl_transf_3_dom"/>
</dbReference>
<dbReference type="EMBL" id="CP108253">
    <property type="protein sequence ID" value="WTU40383.1"/>
    <property type="molecule type" value="Genomic_DNA"/>
</dbReference>
<accession>A0AAU2GWZ0</accession>
<sequence>MTQGDTIGAGPPTAAADSSRGPRSARLGKVTGLRTVATRDGWLRPEATRLPSLTGLRFPAALLVFLNHTGLPFPFLRLVKDDDAAMDWFDVTRNAGALGVTFFFVLSGFVLTWAVRETDTVRAFWRRRIVKIYPNYAITWGLAMVLFASAYTPTRTAILNLLMVHVWVPKFDVFSSVNQPSWSLGCELLFYLSFPLLHKVFRRIKAGHLKYWISGVTAAIIATPFFTYLLLPDDPNFPGGLALGARASTNQYWFAYNFPPMRLLDFALGMLVAQAVLNGRWWNIGMIWSSVMLAGTYVWASHVPFLYSQRSMTIVPIIFLIAAAATADARNQFTLFRNRAMIWLGEVSFAFYLVHFVVLAYGRKWLGHTMYSVPQTIGIVLVEFTIALLVSWALYALIERPITRNWSKPRRPRAAAS</sequence>
<keyword evidence="2" id="KW-1133">Transmembrane helix</keyword>
<evidence type="ECO:0000259" key="3">
    <source>
        <dbReference type="Pfam" id="PF01757"/>
    </source>
</evidence>
<protein>
    <submittedName>
        <fullName evidence="4">Acyltransferase</fullName>
    </submittedName>
</protein>
<feature type="transmembrane region" description="Helical" evidence="2">
    <location>
        <begin position="136"/>
        <end position="168"/>
    </location>
</feature>
<feature type="transmembrane region" description="Helical" evidence="2">
    <location>
        <begin position="373"/>
        <end position="398"/>
    </location>
</feature>
<feature type="transmembrane region" description="Helical" evidence="2">
    <location>
        <begin position="280"/>
        <end position="300"/>
    </location>
</feature>
<proteinExistence type="predicted"/>
<dbReference type="PANTHER" id="PTHR23028">
    <property type="entry name" value="ACETYLTRANSFERASE"/>
    <property type="match status" value="1"/>
</dbReference>
<reference evidence="4" key="1">
    <citation type="submission" date="2022-10" db="EMBL/GenBank/DDBJ databases">
        <title>The complete genomes of actinobacterial strains from the NBC collection.</title>
        <authorList>
            <person name="Joergensen T.S."/>
            <person name="Alvarez Arevalo M."/>
            <person name="Sterndorff E.B."/>
            <person name="Faurdal D."/>
            <person name="Vuksanovic O."/>
            <person name="Mourched A.-S."/>
            <person name="Charusanti P."/>
            <person name="Shaw S."/>
            <person name="Blin K."/>
            <person name="Weber T."/>
        </authorList>
    </citation>
    <scope>NUCLEOTIDE SEQUENCE</scope>
    <source>
        <strain evidence="4">NBC_00060</strain>
    </source>
</reference>
<dbReference type="AlphaFoldDB" id="A0AAU2GWZ0"/>
<feature type="transmembrane region" description="Helical" evidence="2">
    <location>
        <begin position="312"/>
        <end position="329"/>
    </location>
</feature>
<feature type="domain" description="Acyltransferase 3" evidence="3">
    <location>
        <begin position="52"/>
        <end position="395"/>
    </location>
</feature>
<gene>
    <name evidence="4" type="ORF">OHV25_12710</name>
</gene>
<organism evidence="4">
    <name type="scientific">Streptomyces sp. NBC_00060</name>
    <dbReference type="NCBI Taxonomy" id="2975636"/>
    <lineage>
        <taxon>Bacteria</taxon>
        <taxon>Bacillati</taxon>
        <taxon>Actinomycetota</taxon>
        <taxon>Actinomycetes</taxon>
        <taxon>Kitasatosporales</taxon>
        <taxon>Streptomycetaceae</taxon>
        <taxon>Streptomyces</taxon>
    </lineage>
</organism>
<keyword evidence="2" id="KW-0472">Membrane</keyword>
<keyword evidence="2" id="KW-0812">Transmembrane</keyword>
<dbReference type="GO" id="GO:0009103">
    <property type="term" value="P:lipopolysaccharide biosynthetic process"/>
    <property type="evidence" value="ECO:0007669"/>
    <property type="project" value="TreeGrafter"/>
</dbReference>
<evidence type="ECO:0000256" key="1">
    <source>
        <dbReference type="SAM" id="MobiDB-lite"/>
    </source>
</evidence>
<evidence type="ECO:0000313" key="4">
    <source>
        <dbReference type="EMBL" id="WTU40383.1"/>
    </source>
</evidence>
<dbReference type="GO" id="GO:0016747">
    <property type="term" value="F:acyltransferase activity, transferring groups other than amino-acyl groups"/>
    <property type="evidence" value="ECO:0007669"/>
    <property type="project" value="InterPro"/>
</dbReference>
<dbReference type="GO" id="GO:0016020">
    <property type="term" value="C:membrane"/>
    <property type="evidence" value="ECO:0007669"/>
    <property type="project" value="TreeGrafter"/>
</dbReference>
<feature type="transmembrane region" description="Helical" evidence="2">
    <location>
        <begin position="209"/>
        <end position="231"/>
    </location>
</feature>
<dbReference type="InterPro" id="IPR050879">
    <property type="entry name" value="Acyltransferase_3"/>
</dbReference>
<keyword evidence="4" id="KW-0012">Acyltransferase</keyword>
<feature type="region of interest" description="Disordered" evidence="1">
    <location>
        <begin position="1"/>
        <end position="24"/>
    </location>
</feature>
<feature type="transmembrane region" description="Helical" evidence="2">
    <location>
        <begin position="341"/>
        <end position="361"/>
    </location>
</feature>
<evidence type="ECO:0000256" key="2">
    <source>
        <dbReference type="SAM" id="Phobius"/>
    </source>
</evidence>
<keyword evidence="4" id="KW-0808">Transferase</keyword>
<feature type="transmembrane region" description="Helical" evidence="2">
    <location>
        <begin position="251"/>
        <end position="273"/>
    </location>
</feature>
<name>A0AAU2GWZ0_9ACTN</name>
<feature type="transmembrane region" description="Helical" evidence="2">
    <location>
        <begin position="95"/>
        <end position="115"/>
    </location>
</feature>